<gene>
    <name evidence="3" type="primary">azoN</name>
</gene>
<evidence type="ECO:0000259" key="2">
    <source>
        <dbReference type="Pfam" id="PF01575"/>
    </source>
</evidence>
<dbReference type="CDD" id="cd03453">
    <property type="entry name" value="SAV4209_like"/>
    <property type="match status" value="1"/>
</dbReference>
<proteinExistence type="inferred from homology"/>
<accession>A0A0K0PIP5</accession>
<evidence type="ECO:0000313" key="3">
    <source>
        <dbReference type="EMBL" id="AKQ24653.1"/>
    </source>
</evidence>
<dbReference type="InterPro" id="IPR029069">
    <property type="entry name" value="HotDog_dom_sf"/>
</dbReference>
<comment type="similarity">
    <text evidence="1">Belongs to the enoyl-CoA hydratase/isomerase family.</text>
</comment>
<dbReference type="Gene3D" id="3.10.129.10">
    <property type="entry name" value="Hotdog Thioesterase"/>
    <property type="match status" value="1"/>
</dbReference>
<dbReference type="SUPFAM" id="SSF54637">
    <property type="entry name" value="Thioesterase/thiol ester dehydrase-isomerase"/>
    <property type="match status" value="1"/>
</dbReference>
<dbReference type="PANTHER" id="PTHR43841:SF3">
    <property type="entry name" value="(3R)-HYDROXYACYL-ACP DEHYDRATASE SUBUNIT HADB"/>
    <property type="match status" value="1"/>
</dbReference>
<dbReference type="EMBL" id="KP687746">
    <property type="protein sequence ID" value="AKQ24653.1"/>
    <property type="molecule type" value="Genomic_DNA"/>
</dbReference>
<feature type="domain" description="MaoC-like" evidence="2">
    <location>
        <begin position="19"/>
        <end position="107"/>
    </location>
</feature>
<dbReference type="Pfam" id="PF01575">
    <property type="entry name" value="MaoC_dehydratas"/>
    <property type="match status" value="1"/>
</dbReference>
<name>A0A0K0PIP5_9ACTN</name>
<organism evidence="3">
    <name type="scientific">Streptomyces chattanoogensis</name>
    <dbReference type="NCBI Taxonomy" id="66876"/>
    <lineage>
        <taxon>Bacteria</taxon>
        <taxon>Bacillati</taxon>
        <taxon>Actinomycetota</taxon>
        <taxon>Actinomycetes</taxon>
        <taxon>Kitasatosporales</taxon>
        <taxon>Streptomycetaceae</taxon>
        <taxon>Streptomyces</taxon>
    </lineage>
</organism>
<dbReference type="PANTHER" id="PTHR43841">
    <property type="entry name" value="3-HYDROXYACYL-THIOESTER DEHYDRATASE HTDX-RELATED"/>
    <property type="match status" value="1"/>
</dbReference>
<reference evidence="3" key="1">
    <citation type="submission" date="2015-01" db="EMBL/GenBank/DDBJ databases">
        <authorList>
            <person name="Pelicic Vladimir"/>
        </authorList>
    </citation>
    <scope>NUCLEOTIDE SEQUENCE</scope>
    <source>
        <strain evidence="3">L10</strain>
    </source>
</reference>
<protein>
    <submittedName>
        <fullName evidence="3">AzoN</fullName>
    </submittedName>
</protein>
<sequence>MAARIDYDTVSVGTELPPLTVPVTRSGLVRYAGAAGDFNPLHFSDRSAQQAGFPAAIAHGMLTMALAGQLVTEWSGDPASLCDFSVRFTKPVPVPDDGVGARLALRGTVTEKLEGRRVRVALDVLCEEVKVLGSAQAVVQLN</sequence>
<dbReference type="InterPro" id="IPR002539">
    <property type="entry name" value="MaoC-like_dom"/>
</dbReference>
<evidence type="ECO:0000256" key="1">
    <source>
        <dbReference type="ARBA" id="ARBA00005254"/>
    </source>
</evidence>
<dbReference type="RefSeq" id="WP_046924466.1">
    <property type="nucleotide sequence ID" value="NZ_JBIAXE010000017.1"/>
</dbReference>
<dbReference type="AlphaFoldDB" id="A0A0K0PIP5"/>